<reference evidence="1 2" key="1">
    <citation type="submission" date="2018-06" db="EMBL/GenBank/DDBJ databases">
        <authorList>
            <consortium name="Pathogen Informatics"/>
            <person name="Doyle S."/>
        </authorList>
    </citation>
    <scope>NUCLEOTIDE SEQUENCE [LARGE SCALE GENOMIC DNA]</scope>
    <source>
        <strain evidence="1 2">NCTC11388</strain>
    </source>
</reference>
<accession>A0A380CKJ3</accession>
<sequence>MTLIMFFIRISVLLNKYLSIVLHKNLSLNRINTFLLTKNKSLTGKNTINYCCYIIFAPKAYNMKIIFFVNISGLFTLFNRTFDAYI</sequence>
<proteinExistence type="predicted"/>
<name>A0A380CKJ3_SPHSI</name>
<gene>
    <name evidence="1" type="ORF">NCTC11388_03235</name>
</gene>
<evidence type="ECO:0000313" key="1">
    <source>
        <dbReference type="EMBL" id="SUJ22612.1"/>
    </source>
</evidence>
<dbReference type="AlphaFoldDB" id="A0A380CKJ3"/>
<protein>
    <submittedName>
        <fullName evidence="1">Uncharacterized protein</fullName>
    </submittedName>
</protein>
<evidence type="ECO:0000313" key="2">
    <source>
        <dbReference type="Proteomes" id="UP000254893"/>
    </source>
</evidence>
<dbReference type="Proteomes" id="UP000254893">
    <property type="component" value="Unassembled WGS sequence"/>
</dbReference>
<organism evidence="1 2">
    <name type="scientific">Sphingobacterium spiritivorum</name>
    <name type="common">Flavobacterium spiritivorum</name>
    <dbReference type="NCBI Taxonomy" id="258"/>
    <lineage>
        <taxon>Bacteria</taxon>
        <taxon>Pseudomonadati</taxon>
        <taxon>Bacteroidota</taxon>
        <taxon>Sphingobacteriia</taxon>
        <taxon>Sphingobacteriales</taxon>
        <taxon>Sphingobacteriaceae</taxon>
        <taxon>Sphingobacterium</taxon>
    </lineage>
</organism>
<dbReference type="EMBL" id="UGYW01000002">
    <property type="protein sequence ID" value="SUJ22612.1"/>
    <property type="molecule type" value="Genomic_DNA"/>
</dbReference>